<evidence type="ECO:0000313" key="3">
    <source>
        <dbReference type="Proteomes" id="UP001529510"/>
    </source>
</evidence>
<reference evidence="2 3" key="1">
    <citation type="submission" date="2024-05" db="EMBL/GenBank/DDBJ databases">
        <title>Genome sequencing and assembly of Indian major carp, Cirrhinus mrigala (Hamilton, 1822).</title>
        <authorList>
            <person name="Mohindra V."/>
            <person name="Chowdhury L.M."/>
            <person name="Lal K."/>
            <person name="Jena J.K."/>
        </authorList>
    </citation>
    <scope>NUCLEOTIDE SEQUENCE [LARGE SCALE GENOMIC DNA]</scope>
    <source>
        <strain evidence="2">CM1030</strain>
        <tissue evidence="2">Blood</tissue>
    </source>
</reference>
<feature type="non-terminal residue" evidence="2">
    <location>
        <position position="514"/>
    </location>
</feature>
<dbReference type="Proteomes" id="UP001529510">
    <property type="component" value="Unassembled WGS sequence"/>
</dbReference>
<evidence type="ECO:0008006" key="4">
    <source>
        <dbReference type="Google" id="ProtNLM"/>
    </source>
</evidence>
<dbReference type="AlphaFoldDB" id="A0ABD0NQJ8"/>
<gene>
    <name evidence="2" type="ORF">M9458_039951</name>
</gene>
<name>A0ABD0NQJ8_CIRMR</name>
<dbReference type="EMBL" id="JAMKFB020000020">
    <property type="protein sequence ID" value="KAL0164198.1"/>
    <property type="molecule type" value="Genomic_DNA"/>
</dbReference>
<keyword evidence="3" id="KW-1185">Reference proteome</keyword>
<protein>
    <recommendedName>
        <fullName evidence="4">HECT domain-containing protein</fullName>
    </recommendedName>
</protein>
<evidence type="ECO:0000313" key="2">
    <source>
        <dbReference type="EMBL" id="KAL0164198.1"/>
    </source>
</evidence>
<sequence length="514" mass="58802">IDRDVILLMDDSVLANYIPSYGDRLALFHFCRSQNPASKRKLGLFERLREKMKLRKQSTTEPQSEETPETSKPKSRSKARKRQIEIGWIHADNKETKQVRTKQGGGTRKLAMNINAGYNEILKEGKELFFPDGTSSKGDECEFLFEVWDFRQNVLPADVSVGKIFEAVKLPNLRFYIATRPIESADSTSNTGSENNDDTSIISLHSDFSEEVADVTMPTNNSPEWSVVTDLAMVPNLNITVDEEVFIMAEDVSDPHNISDPEITFGPNLGDESDLENTVVYVPPETSETGIQTKQITIRHGSCLHDMISEFSDPETLTKKLEFRRLLPDNSEEAGSGAGVVRDVYSNFWQEFYDRCTLGTTMKVPFIRHDFQADTWKAVGRIFLKGYKDCQYIPIKLALPFMEEMLFGAVYSDLIECFLQFVSTQEREILQHALQDFSSVEFDELLEVLDCYECRRQVSADNFREILKEISHKELVQKPMFVLDCWKEITESQISLTFEELNEMYAKLLPTAKK</sequence>
<proteinExistence type="predicted"/>
<feature type="region of interest" description="Disordered" evidence="1">
    <location>
        <begin position="53"/>
        <end position="81"/>
    </location>
</feature>
<organism evidence="2 3">
    <name type="scientific">Cirrhinus mrigala</name>
    <name type="common">Mrigala</name>
    <dbReference type="NCBI Taxonomy" id="683832"/>
    <lineage>
        <taxon>Eukaryota</taxon>
        <taxon>Metazoa</taxon>
        <taxon>Chordata</taxon>
        <taxon>Craniata</taxon>
        <taxon>Vertebrata</taxon>
        <taxon>Euteleostomi</taxon>
        <taxon>Actinopterygii</taxon>
        <taxon>Neopterygii</taxon>
        <taxon>Teleostei</taxon>
        <taxon>Ostariophysi</taxon>
        <taxon>Cypriniformes</taxon>
        <taxon>Cyprinidae</taxon>
        <taxon>Labeoninae</taxon>
        <taxon>Labeonini</taxon>
        <taxon>Cirrhinus</taxon>
    </lineage>
</organism>
<feature type="non-terminal residue" evidence="2">
    <location>
        <position position="1"/>
    </location>
</feature>
<comment type="caution">
    <text evidence="2">The sequence shown here is derived from an EMBL/GenBank/DDBJ whole genome shotgun (WGS) entry which is preliminary data.</text>
</comment>
<evidence type="ECO:0000256" key="1">
    <source>
        <dbReference type="SAM" id="MobiDB-lite"/>
    </source>
</evidence>
<accession>A0ABD0NQJ8</accession>